<dbReference type="PROSITE" id="PS50178">
    <property type="entry name" value="ZF_FYVE"/>
    <property type="match status" value="1"/>
</dbReference>
<gene>
    <name evidence="21" type="primary">ZFYVE27</name>
</gene>
<name>A0A8C7HM44_ONCKI</name>
<dbReference type="CDD" id="cd15723">
    <property type="entry name" value="FYVE_protrudin"/>
    <property type="match status" value="1"/>
</dbReference>
<sequence length="264" mass="29623">MPLCSLLVCVLLNILFLTLSEVGWFSVCVLGVSAPAALGYLQDRCGGGASEAEQQKRRCHAVHRKDLQNVQLTRQDAMLEVKDLLKQLDDLLSHACLSAESIYKLLYWESHSESSRFYGGLLAVLMLLYSVPVGWVLACLSTALFLWNRDFCRGQYTHIQYQSVVWTHLLIQQFFFILPIRSKVSKLTEKLRKRYPTNNTGNCSSCSAVFSVVKRRRSCSNCGNSFCSRCCSYKVLKACMGVTAPDAQRETVFVCAVCNSTLSK</sequence>
<evidence type="ECO:0000256" key="17">
    <source>
        <dbReference type="SAM" id="Coils"/>
    </source>
</evidence>
<dbReference type="Proteomes" id="UP000694557">
    <property type="component" value="Unassembled WGS sequence"/>
</dbReference>
<keyword evidence="14" id="KW-0966">Cell projection</keyword>
<feature type="domain" description="FYVE-type" evidence="20">
    <location>
        <begin position="197"/>
        <end position="263"/>
    </location>
</feature>
<dbReference type="InterPro" id="IPR011011">
    <property type="entry name" value="Znf_FYVE_PHD"/>
</dbReference>
<dbReference type="InterPro" id="IPR042405">
    <property type="entry name" value="Protrudin"/>
</dbReference>
<evidence type="ECO:0000256" key="18">
    <source>
        <dbReference type="SAM" id="Phobius"/>
    </source>
</evidence>
<dbReference type="GO" id="GO:0071782">
    <property type="term" value="C:endoplasmic reticulum tubular network"/>
    <property type="evidence" value="ECO:0007669"/>
    <property type="project" value="TreeGrafter"/>
</dbReference>
<accession>A0A8C7HM44</accession>
<keyword evidence="22" id="KW-1185">Reference proteome</keyword>
<dbReference type="AlphaFoldDB" id="A0A8C7HM44"/>
<dbReference type="GO" id="GO:0005789">
    <property type="term" value="C:endoplasmic reticulum membrane"/>
    <property type="evidence" value="ECO:0007669"/>
    <property type="project" value="UniProtKB-SubCell"/>
</dbReference>
<feature type="chain" id="PRO_5034399498" description="Protrudin" evidence="19">
    <location>
        <begin position="21"/>
        <end position="264"/>
    </location>
</feature>
<evidence type="ECO:0000256" key="1">
    <source>
        <dbReference type="ARBA" id="ARBA00004195"/>
    </source>
</evidence>
<evidence type="ECO:0000313" key="22">
    <source>
        <dbReference type="Proteomes" id="UP000694557"/>
    </source>
</evidence>
<dbReference type="SUPFAM" id="SSF57903">
    <property type="entry name" value="FYVE/PHD zinc finger"/>
    <property type="match status" value="1"/>
</dbReference>
<evidence type="ECO:0000256" key="2">
    <source>
        <dbReference type="ARBA" id="ARBA00004460"/>
    </source>
</evidence>
<feature type="signal peptide" evidence="19">
    <location>
        <begin position="1"/>
        <end position="20"/>
    </location>
</feature>
<reference evidence="21" key="2">
    <citation type="submission" date="2025-09" db="UniProtKB">
        <authorList>
            <consortium name="Ensembl"/>
        </authorList>
    </citation>
    <scope>IDENTIFICATION</scope>
</reference>
<evidence type="ECO:0000256" key="5">
    <source>
        <dbReference type="ARBA" id="ARBA00022475"/>
    </source>
</evidence>
<dbReference type="InterPro" id="IPR000306">
    <property type="entry name" value="Znf_FYVE"/>
</dbReference>
<dbReference type="GO" id="GO:0055038">
    <property type="term" value="C:recycling endosome membrane"/>
    <property type="evidence" value="ECO:0007669"/>
    <property type="project" value="UniProtKB-SubCell"/>
</dbReference>
<keyword evidence="6 18" id="KW-0812">Transmembrane</keyword>
<dbReference type="PANTHER" id="PTHR14543">
    <property type="entry name" value="PROTRUDIN"/>
    <property type="match status" value="1"/>
</dbReference>
<protein>
    <recommendedName>
        <fullName evidence="4">Protrudin</fullName>
    </recommendedName>
    <alternativeName>
        <fullName evidence="15">Zinc finger FYVE domain-containing protein 27</fullName>
    </alternativeName>
</protein>
<evidence type="ECO:0000256" key="7">
    <source>
        <dbReference type="ARBA" id="ARBA00022723"/>
    </source>
</evidence>
<dbReference type="InterPro" id="IPR017455">
    <property type="entry name" value="Znf_FYVE-rel"/>
</dbReference>
<keyword evidence="5" id="KW-1003">Cell membrane</keyword>
<evidence type="ECO:0000259" key="20">
    <source>
        <dbReference type="PROSITE" id="PS50178"/>
    </source>
</evidence>
<dbReference type="PANTHER" id="PTHR14543:SF1">
    <property type="entry name" value="PROTRUDIN"/>
    <property type="match status" value="1"/>
</dbReference>
<keyword evidence="13 18" id="KW-0472">Membrane</keyword>
<keyword evidence="9 16" id="KW-0863">Zinc-finger</keyword>
<proteinExistence type="predicted"/>
<dbReference type="GeneTree" id="ENSGT00390000013298"/>
<reference evidence="21" key="1">
    <citation type="submission" date="2025-08" db="UniProtKB">
        <authorList>
            <consortium name="Ensembl"/>
        </authorList>
    </citation>
    <scope>IDENTIFICATION</scope>
</reference>
<dbReference type="GO" id="GO:0032584">
    <property type="term" value="C:growth cone membrane"/>
    <property type="evidence" value="ECO:0007669"/>
    <property type="project" value="UniProtKB-SubCell"/>
</dbReference>
<dbReference type="GO" id="GO:0072659">
    <property type="term" value="P:protein localization to plasma membrane"/>
    <property type="evidence" value="ECO:0007669"/>
    <property type="project" value="InterPro"/>
</dbReference>
<evidence type="ECO:0000256" key="12">
    <source>
        <dbReference type="ARBA" id="ARBA00022989"/>
    </source>
</evidence>
<evidence type="ECO:0000313" key="21">
    <source>
        <dbReference type="Ensembl" id="ENSOKIP00005058827.1"/>
    </source>
</evidence>
<evidence type="ECO:0000256" key="19">
    <source>
        <dbReference type="SAM" id="SignalP"/>
    </source>
</evidence>
<dbReference type="GO" id="GO:0016192">
    <property type="term" value="P:vesicle-mediated transport"/>
    <property type="evidence" value="ECO:0007669"/>
    <property type="project" value="InterPro"/>
</dbReference>
<dbReference type="GO" id="GO:0045773">
    <property type="term" value="P:positive regulation of axon extension"/>
    <property type="evidence" value="ECO:0007669"/>
    <property type="project" value="TreeGrafter"/>
</dbReference>
<keyword evidence="11" id="KW-0862">Zinc</keyword>
<dbReference type="GO" id="GO:0071787">
    <property type="term" value="P:endoplasmic reticulum tubular network formation"/>
    <property type="evidence" value="ECO:0007669"/>
    <property type="project" value="InterPro"/>
</dbReference>
<dbReference type="GO" id="GO:0031175">
    <property type="term" value="P:neuron projection development"/>
    <property type="evidence" value="ECO:0007669"/>
    <property type="project" value="TreeGrafter"/>
</dbReference>
<evidence type="ECO:0000256" key="11">
    <source>
        <dbReference type="ARBA" id="ARBA00022833"/>
    </source>
</evidence>
<evidence type="ECO:0000256" key="8">
    <source>
        <dbReference type="ARBA" id="ARBA00022753"/>
    </source>
</evidence>
<evidence type="ECO:0000256" key="10">
    <source>
        <dbReference type="ARBA" id="ARBA00022824"/>
    </source>
</evidence>
<organism evidence="21 22">
    <name type="scientific">Oncorhynchus kisutch</name>
    <name type="common">Coho salmon</name>
    <name type="synonym">Salmo kisutch</name>
    <dbReference type="NCBI Taxonomy" id="8019"/>
    <lineage>
        <taxon>Eukaryota</taxon>
        <taxon>Metazoa</taxon>
        <taxon>Chordata</taxon>
        <taxon>Craniata</taxon>
        <taxon>Vertebrata</taxon>
        <taxon>Euteleostomi</taxon>
        <taxon>Actinopterygii</taxon>
        <taxon>Neopterygii</taxon>
        <taxon>Teleostei</taxon>
        <taxon>Protacanthopterygii</taxon>
        <taxon>Salmoniformes</taxon>
        <taxon>Salmonidae</taxon>
        <taxon>Salmoninae</taxon>
        <taxon>Oncorhynchus</taxon>
    </lineage>
</organism>
<dbReference type="FunFam" id="3.30.40.10:FF:000102">
    <property type="entry name" value="protrudin isoform X2"/>
    <property type="match status" value="1"/>
</dbReference>
<keyword evidence="12 18" id="KW-1133">Transmembrane helix</keyword>
<evidence type="ECO:0000256" key="3">
    <source>
        <dbReference type="ARBA" id="ARBA00004477"/>
    </source>
</evidence>
<keyword evidence="19" id="KW-0732">Signal</keyword>
<feature type="transmembrane region" description="Helical" evidence="18">
    <location>
        <begin position="120"/>
        <end position="147"/>
    </location>
</feature>
<dbReference type="Gene3D" id="3.30.40.10">
    <property type="entry name" value="Zinc/RING finger domain, C3HC4 (zinc finger)"/>
    <property type="match status" value="1"/>
</dbReference>
<dbReference type="Ensembl" id="ENSOKIT00005062523.1">
    <property type="protein sequence ID" value="ENSOKIP00005058827.1"/>
    <property type="gene ID" value="ENSOKIG00005025210.1"/>
</dbReference>
<evidence type="ECO:0000256" key="13">
    <source>
        <dbReference type="ARBA" id="ARBA00023136"/>
    </source>
</evidence>
<evidence type="ECO:0000256" key="16">
    <source>
        <dbReference type="PROSITE-ProRule" id="PRU00091"/>
    </source>
</evidence>
<dbReference type="GO" id="GO:0048011">
    <property type="term" value="P:neurotrophin TRK receptor signaling pathway"/>
    <property type="evidence" value="ECO:0007669"/>
    <property type="project" value="TreeGrafter"/>
</dbReference>
<evidence type="ECO:0000256" key="15">
    <source>
        <dbReference type="ARBA" id="ARBA00032025"/>
    </source>
</evidence>
<dbReference type="SMART" id="SM00064">
    <property type="entry name" value="FYVE"/>
    <property type="match status" value="1"/>
</dbReference>
<evidence type="ECO:0000256" key="4">
    <source>
        <dbReference type="ARBA" id="ARBA00015523"/>
    </source>
</evidence>
<evidence type="ECO:0000256" key="9">
    <source>
        <dbReference type="ARBA" id="ARBA00022771"/>
    </source>
</evidence>
<keyword evidence="7" id="KW-0479">Metal-binding</keyword>
<dbReference type="Pfam" id="PF01363">
    <property type="entry name" value="FYVE"/>
    <property type="match status" value="1"/>
</dbReference>
<comment type="subcellular location">
    <subcellularLocation>
        <location evidence="2">Cell projection</location>
        <location evidence="2">Growth cone membrane</location>
        <topology evidence="2">Multi-pass membrane protein</topology>
    </subcellularLocation>
    <subcellularLocation>
        <location evidence="3">Endoplasmic reticulum membrane</location>
        <topology evidence="3">Multi-pass membrane protein</topology>
    </subcellularLocation>
    <subcellularLocation>
        <location evidence="1">Recycling endosome membrane</location>
        <topology evidence="1">Multi-pass membrane protein</topology>
    </subcellularLocation>
</comment>
<keyword evidence="8" id="KW-0967">Endosome</keyword>
<keyword evidence="10" id="KW-0256">Endoplasmic reticulum</keyword>
<dbReference type="InterPro" id="IPR013083">
    <property type="entry name" value="Znf_RING/FYVE/PHD"/>
</dbReference>
<feature type="coiled-coil region" evidence="17">
    <location>
        <begin position="67"/>
        <end position="94"/>
    </location>
</feature>
<keyword evidence="17" id="KW-0175">Coiled coil</keyword>
<evidence type="ECO:0000256" key="6">
    <source>
        <dbReference type="ARBA" id="ARBA00022692"/>
    </source>
</evidence>
<dbReference type="GO" id="GO:0008270">
    <property type="term" value="F:zinc ion binding"/>
    <property type="evidence" value="ECO:0007669"/>
    <property type="project" value="UniProtKB-KW"/>
</dbReference>
<evidence type="ECO:0000256" key="14">
    <source>
        <dbReference type="ARBA" id="ARBA00023273"/>
    </source>
</evidence>